<evidence type="ECO:0000256" key="2">
    <source>
        <dbReference type="SAM" id="Phobius"/>
    </source>
</evidence>
<keyword evidence="2" id="KW-1133">Transmembrane helix</keyword>
<dbReference type="InterPro" id="IPR027434">
    <property type="entry name" value="Homing_endonucl"/>
</dbReference>
<feature type="region of interest" description="Disordered" evidence="1">
    <location>
        <begin position="833"/>
        <end position="854"/>
    </location>
</feature>
<evidence type="ECO:0000256" key="1">
    <source>
        <dbReference type="SAM" id="MobiDB-lite"/>
    </source>
</evidence>
<keyword evidence="5" id="KW-0496">Mitochondrion</keyword>
<organism evidence="5">
    <name type="scientific">Funneliformis mosseae</name>
    <name type="common">Endomycorrhizal fungus</name>
    <name type="synonym">Glomus mosseae</name>
    <dbReference type="NCBI Taxonomy" id="27381"/>
    <lineage>
        <taxon>Eukaryota</taxon>
        <taxon>Fungi</taxon>
        <taxon>Fungi incertae sedis</taxon>
        <taxon>Mucoromycota</taxon>
        <taxon>Glomeromycotina</taxon>
        <taxon>Glomeromycetes</taxon>
        <taxon>Glomerales</taxon>
        <taxon>Glomeraceae</taxon>
        <taxon>Funneliformis</taxon>
    </lineage>
</organism>
<dbReference type="SUPFAM" id="SSF55608">
    <property type="entry name" value="Homing endonucleases"/>
    <property type="match status" value="3"/>
</dbReference>
<feature type="domain" description="Homing endonuclease LAGLIDADG" evidence="4">
    <location>
        <begin position="253"/>
        <end position="445"/>
    </location>
</feature>
<feature type="domain" description="Homing endonuclease LAGLIDADG" evidence="3">
    <location>
        <begin position="530"/>
        <end position="623"/>
    </location>
</feature>
<feature type="compositionally biased region" description="Low complexity" evidence="1">
    <location>
        <begin position="468"/>
        <end position="488"/>
    </location>
</feature>
<evidence type="ECO:0000259" key="4">
    <source>
        <dbReference type="Pfam" id="PF03161"/>
    </source>
</evidence>
<dbReference type="Pfam" id="PF00961">
    <property type="entry name" value="LAGLIDADG_1"/>
    <property type="match status" value="2"/>
</dbReference>
<keyword evidence="5" id="KW-0378">Hydrolase</keyword>
<dbReference type="InterPro" id="IPR051289">
    <property type="entry name" value="LAGLIDADG_Endonuclease"/>
</dbReference>
<dbReference type="Gene3D" id="3.10.28.10">
    <property type="entry name" value="Homing endonucleases"/>
    <property type="match status" value="4"/>
</dbReference>
<dbReference type="InterPro" id="IPR004860">
    <property type="entry name" value="LAGLIDADG_dom"/>
</dbReference>
<accession>A0A1D6YDC2</accession>
<sequence>MVTYGLGNSTRCGKILLHPVLLEYLMVGFLFLLRHLYSVKRFLGNVRAYITLQNPSKAREFTEGLVGWKITCDAESCFTLSIHKRKRDNNWAIIPQIRIQVHKRDLPPRSSTRAGHKQSNFLIWKEPVDLIQSQAHFTSEGLARIKELKLVLNQKTPKNPLTTPLSKFSPELLEYLVGFVDGDGFFSVCRCSLSMISIFKCKLDHQKHYYSTSSNSSEGKGRNKKRNRITNTEKANICKQLASKAGRSLPFKELCIGMILGDGWIGYTPNSKDAMMRIHQKDKVYVYYLYAKFKALGVVGTPWPRTEGPGSSGQGEPREEISILKPSGNIRIAYAFYTFTLPLFTELHQQWYTKVDGKRVQIIPSNISDILTPIVLAYWLASDGCFDKSQGTVRIATHSLNKEEVEILRAALLKNYSIKSSIHIQRKSKGVEQYLIYIPKREVPKVQNLVKPHIPPMMASRVDLNSSELDNDLGSSSSSSSPTTSLGEQMTGNCDLSDSVYSSSEGSAASSDTPTVSTYSKSDQFLEYFVGFVDGAGSFTIHRCGNYYKLQFSISQALYNIRILYYIKSKLGYGSVSTNKNKGVADFRISDRKSLAKVIFPIFDTYLLRTSKYFNYVRFKNAYDILEDPNLSSEDKAKQLESLLEEPLPVDYVSPPLGPQRGHRTSAEALDDLGPPGPALGPGLRALGPQTGGTGGALKNLDPLQSPYEEISLVITDNWLSGYVEAEGCFGINRDGLSFNIEFFLVQKLDGRLLELIRRILHIPGKIIKNRQLNVLKTKNKRALYNIKDAFEGKFKGMKALEFKLWCKALYYRETNQPKVERIYKAWRKVKAKVNSPTSPRPEDQGPSVLGPEGRKVLISSEALVEDRPLD</sequence>
<evidence type="ECO:0000259" key="3">
    <source>
        <dbReference type="Pfam" id="PF00961"/>
    </source>
</evidence>
<feature type="transmembrane region" description="Helical" evidence="2">
    <location>
        <begin position="15"/>
        <end position="33"/>
    </location>
</feature>
<protein>
    <submittedName>
        <fullName evidence="5">LAGLIDADG homing endonuclease</fullName>
    </submittedName>
</protein>
<dbReference type="EMBL" id="KT371477">
    <property type="protein sequence ID" value="AMP88026.1"/>
    <property type="molecule type" value="Genomic_DNA"/>
</dbReference>
<keyword evidence="2" id="KW-0812">Transmembrane</keyword>
<keyword evidence="2" id="KW-0472">Membrane</keyword>
<feature type="domain" description="Homing endonuclease LAGLIDADG" evidence="3">
    <location>
        <begin position="720"/>
        <end position="809"/>
    </location>
</feature>
<feature type="region of interest" description="Disordered" evidence="1">
    <location>
        <begin position="468"/>
        <end position="491"/>
    </location>
</feature>
<name>A0A1D6YDC2_FUNMO</name>
<dbReference type="Pfam" id="PF03161">
    <property type="entry name" value="LAGLIDADG_2"/>
    <property type="match status" value="1"/>
</dbReference>
<dbReference type="PANTHER" id="PTHR36181:SF2">
    <property type="entry name" value="INTRON-ENCODED ENDONUCLEASE AI3-RELATED"/>
    <property type="match status" value="1"/>
</dbReference>
<keyword evidence="5" id="KW-0255">Endonuclease</keyword>
<dbReference type="AlphaFoldDB" id="A0A1D6YDC2"/>
<evidence type="ECO:0000313" key="5">
    <source>
        <dbReference type="EMBL" id="AMP88026.1"/>
    </source>
</evidence>
<dbReference type="GO" id="GO:0004519">
    <property type="term" value="F:endonuclease activity"/>
    <property type="evidence" value="ECO:0007669"/>
    <property type="project" value="UniProtKB-KW"/>
</dbReference>
<dbReference type="PANTHER" id="PTHR36181">
    <property type="entry name" value="INTRON-ENCODED ENDONUCLEASE AI3-RELATED"/>
    <property type="match status" value="1"/>
</dbReference>
<feature type="region of interest" description="Disordered" evidence="1">
    <location>
        <begin position="210"/>
        <end position="229"/>
    </location>
</feature>
<keyword evidence="5" id="KW-0540">Nuclease</keyword>
<gene>
    <name evidence="5" type="primary">orf</name>
</gene>
<reference evidence="5" key="1">
    <citation type="journal article" date="2016" name="Mycorrhiza">
        <title>The large (134.9 kb) mitochondrial genome of the glomeromycete Funneliformis mosseae.</title>
        <authorList>
            <person name="Nadimi M."/>
            <person name="Stefani F.O.P."/>
            <person name="Hijri M."/>
        </authorList>
    </citation>
    <scope>NUCLEOTIDE SEQUENCE</scope>
</reference>
<geneLocation type="mitochondrion" evidence="5"/>
<dbReference type="GO" id="GO:0005739">
    <property type="term" value="C:mitochondrion"/>
    <property type="evidence" value="ECO:0007669"/>
    <property type="project" value="UniProtKB-ARBA"/>
</dbReference>
<proteinExistence type="predicted"/>